<keyword evidence="2" id="KW-0479">Metal-binding</keyword>
<evidence type="ECO:0000313" key="6">
    <source>
        <dbReference type="EMBL" id="ADP74794.1"/>
    </source>
</evidence>
<keyword evidence="3" id="KW-0408">Iron</keyword>
<name>A0A7U3YFF3_GEOS0</name>
<dbReference type="AlphaFoldDB" id="A0A7U3YFF3"/>
<protein>
    <submittedName>
        <fullName evidence="6">Rieske (2Fe-2S) iron-sulfur domain protein</fullName>
    </submittedName>
</protein>
<dbReference type="GO" id="GO:0016705">
    <property type="term" value="F:oxidoreductase activity, acting on paired donors, with incorporation or reduction of molecular oxygen"/>
    <property type="evidence" value="ECO:0007669"/>
    <property type="project" value="UniProtKB-ARBA"/>
</dbReference>
<proteinExistence type="predicted"/>
<dbReference type="EMBL" id="CP002293">
    <property type="protein sequence ID" value="ADP74794.1"/>
    <property type="molecule type" value="Genomic_DNA"/>
</dbReference>
<dbReference type="PROSITE" id="PS51296">
    <property type="entry name" value="RIESKE"/>
    <property type="match status" value="1"/>
</dbReference>
<feature type="domain" description="Rieske" evidence="5">
    <location>
        <begin position="44"/>
        <end position="134"/>
    </location>
</feature>
<dbReference type="InterPro" id="IPR017941">
    <property type="entry name" value="Rieske_2Fe-2S"/>
</dbReference>
<dbReference type="GO" id="GO:0004497">
    <property type="term" value="F:monooxygenase activity"/>
    <property type="evidence" value="ECO:0007669"/>
    <property type="project" value="UniProtKB-ARBA"/>
</dbReference>
<accession>A0A7U3YFF3</accession>
<dbReference type="KEGG" id="gmc:GY4MC1_2050"/>
<evidence type="ECO:0000256" key="3">
    <source>
        <dbReference type="ARBA" id="ARBA00023004"/>
    </source>
</evidence>
<sequence length="142" mass="16665">MNRLQFLKEMRNSLVETVKEASAPLLEEEVKKMKEIFSSVHYAWHLLGTYDAAELKRAEMRNVHHVPVVVYVQNGKIKARKAICSHCHVIPHYIELEHRLICLYCDREFDLASETGTLKLPLLATKKIKNQWYVRLERDSYA</sequence>
<gene>
    <name evidence="6" type="ORF">GY4MC1_2050</name>
</gene>
<evidence type="ECO:0000256" key="4">
    <source>
        <dbReference type="ARBA" id="ARBA00023014"/>
    </source>
</evidence>
<evidence type="ECO:0000259" key="5">
    <source>
        <dbReference type="PROSITE" id="PS51296"/>
    </source>
</evidence>
<dbReference type="GO" id="GO:0046872">
    <property type="term" value="F:metal ion binding"/>
    <property type="evidence" value="ECO:0007669"/>
    <property type="project" value="UniProtKB-KW"/>
</dbReference>
<evidence type="ECO:0000256" key="2">
    <source>
        <dbReference type="ARBA" id="ARBA00022723"/>
    </source>
</evidence>
<dbReference type="GO" id="GO:0051537">
    <property type="term" value="F:2 iron, 2 sulfur cluster binding"/>
    <property type="evidence" value="ECO:0007669"/>
    <property type="project" value="UniProtKB-KW"/>
</dbReference>
<keyword evidence="4" id="KW-0411">Iron-sulfur</keyword>
<dbReference type="Pfam" id="PF00355">
    <property type="entry name" value="Rieske"/>
    <property type="match status" value="1"/>
</dbReference>
<evidence type="ECO:0000256" key="1">
    <source>
        <dbReference type="ARBA" id="ARBA00022714"/>
    </source>
</evidence>
<organism evidence="6">
    <name type="scientific">Geobacillus sp. (strain Y4.1MC1)</name>
    <dbReference type="NCBI Taxonomy" id="581103"/>
    <lineage>
        <taxon>Bacteria</taxon>
        <taxon>Bacillati</taxon>
        <taxon>Bacillota</taxon>
        <taxon>Bacilli</taxon>
        <taxon>Bacillales</taxon>
        <taxon>Anoxybacillaceae</taxon>
        <taxon>Geobacillus</taxon>
    </lineage>
</organism>
<reference evidence="6" key="1">
    <citation type="submission" date="2010-10" db="EMBL/GenBank/DDBJ databases">
        <title>Complete sequence of chromosome of Geobacillus sp. Y4.1MC1.</title>
        <authorList>
            <consortium name="US DOE Joint Genome Institute"/>
            <person name="Lucas S."/>
            <person name="Copeland A."/>
            <person name="Lapidus A."/>
            <person name="Cheng J.-F."/>
            <person name="Bruce D."/>
            <person name="Goodwin L."/>
            <person name="Pitluck S."/>
            <person name="Chertkov O."/>
            <person name="Zhang X."/>
            <person name="Detter J.C."/>
            <person name="Han C."/>
            <person name="Tapia R."/>
            <person name="Land M."/>
            <person name="Hauser L."/>
            <person name="Jeffries C."/>
            <person name="Kyrpides N."/>
            <person name="Ivanova N."/>
            <person name="Ovchinnikova G."/>
            <person name="Brumm P."/>
            <person name="Mead D."/>
            <person name="Woyke T."/>
        </authorList>
    </citation>
    <scope>NUCLEOTIDE SEQUENCE [LARGE SCALE GENOMIC DNA]</scope>
    <source>
        <strain evidence="6">Y4.1MC1</strain>
    </source>
</reference>
<keyword evidence="1" id="KW-0001">2Fe-2S</keyword>
<dbReference type="InterPro" id="IPR036922">
    <property type="entry name" value="Rieske_2Fe-2S_sf"/>
</dbReference>
<dbReference type="SUPFAM" id="SSF50022">
    <property type="entry name" value="ISP domain"/>
    <property type="match status" value="1"/>
</dbReference>